<evidence type="ECO:0000313" key="3">
    <source>
        <dbReference type="Proteomes" id="UP001054857"/>
    </source>
</evidence>
<keyword evidence="3" id="KW-1185">Reference proteome</keyword>
<dbReference type="AlphaFoldDB" id="A0AAD3HRH1"/>
<dbReference type="Pfam" id="PF00498">
    <property type="entry name" value="FHA"/>
    <property type="match status" value="1"/>
</dbReference>
<feature type="domain" description="FHA" evidence="1">
    <location>
        <begin position="45"/>
        <end position="97"/>
    </location>
</feature>
<dbReference type="InterPro" id="IPR008984">
    <property type="entry name" value="SMAD_FHA_dom_sf"/>
</dbReference>
<name>A0AAD3HRH1_9CHLO</name>
<protein>
    <recommendedName>
        <fullName evidence="1">FHA domain-containing protein</fullName>
    </recommendedName>
</protein>
<gene>
    <name evidence="2" type="ORF">Agub_g13476</name>
</gene>
<dbReference type="Proteomes" id="UP001054857">
    <property type="component" value="Unassembled WGS sequence"/>
</dbReference>
<comment type="caution">
    <text evidence="2">The sequence shown here is derived from an EMBL/GenBank/DDBJ whole genome shotgun (WGS) entry which is preliminary data.</text>
</comment>
<dbReference type="InterPro" id="IPR050923">
    <property type="entry name" value="Cell_Proc_Reg/RNA_Proc"/>
</dbReference>
<dbReference type="Gene3D" id="2.60.200.20">
    <property type="match status" value="1"/>
</dbReference>
<dbReference type="InterPro" id="IPR000253">
    <property type="entry name" value="FHA_dom"/>
</dbReference>
<dbReference type="SMART" id="SM00240">
    <property type="entry name" value="FHA"/>
    <property type="match status" value="1"/>
</dbReference>
<dbReference type="PANTHER" id="PTHR23308">
    <property type="entry name" value="NUCLEAR INHIBITOR OF PROTEIN PHOSPHATASE-1"/>
    <property type="match status" value="1"/>
</dbReference>
<proteinExistence type="predicted"/>
<evidence type="ECO:0000259" key="1">
    <source>
        <dbReference type="PROSITE" id="PS50006"/>
    </source>
</evidence>
<dbReference type="EMBL" id="BMAR01000046">
    <property type="protein sequence ID" value="GFR51124.1"/>
    <property type="molecule type" value="Genomic_DNA"/>
</dbReference>
<sequence length="177" mass="19499">MAMAASEAPLAKIDIAVPSRLKLSVTEGPCKGQVIESTSFNSLCLTVGRIAKRAKIYLKDKAISEKHAEMAWDGQKGAWLLRDTDSSNGTRLNHASLEPFFAHPLKSGDFIKFGTDTVAEVTIEPRSLCDATVEELLRAFFETRCQELEEETTQAPRDMLQRCQEAFSALLAPPQQA</sequence>
<organism evidence="2 3">
    <name type="scientific">Astrephomene gubernaculifera</name>
    <dbReference type="NCBI Taxonomy" id="47775"/>
    <lineage>
        <taxon>Eukaryota</taxon>
        <taxon>Viridiplantae</taxon>
        <taxon>Chlorophyta</taxon>
        <taxon>core chlorophytes</taxon>
        <taxon>Chlorophyceae</taxon>
        <taxon>CS clade</taxon>
        <taxon>Chlamydomonadales</taxon>
        <taxon>Astrephomenaceae</taxon>
        <taxon>Astrephomene</taxon>
    </lineage>
</organism>
<dbReference type="PROSITE" id="PS50006">
    <property type="entry name" value="FHA_DOMAIN"/>
    <property type="match status" value="1"/>
</dbReference>
<reference evidence="2 3" key="1">
    <citation type="journal article" date="2021" name="Sci. Rep.">
        <title>Genome sequencing of the multicellular alga Astrephomene provides insights into convergent evolution of germ-soma differentiation.</title>
        <authorList>
            <person name="Yamashita S."/>
            <person name="Yamamoto K."/>
            <person name="Matsuzaki R."/>
            <person name="Suzuki S."/>
            <person name="Yamaguchi H."/>
            <person name="Hirooka S."/>
            <person name="Minakuchi Y."/>
            <person name="Miyagishima S."/>
            <person name="Kawachi M."/>
            <person name="Toyoda A."/>
            <person name="Nozaki H."/>
        </authorList>
    </citation>
    <scope>NUCLEOTIDE SEQUENCE [LARGE SCALE GENOMIC DNA]</scope>
    <source>
        <strain evidence="2 3">NIES-4017</strain>
    </source>
</reference>
<dbReference type="SUPFAM" id="SSF49879">
    <property type="entry name" value="SMAD/FHA domain"/>
    <property type="match status" value="1"/>
</dbReference>
<accession>A0AAD3HRH1</accession>
<evidence type="ECO:0000313" key="2">
    <source>
        <dbReference type="EMBL" id="GFR51124.1"/>
    </source>
</evidence>